<dbReference type="GO" id="GO:0030527">
    <property type="term" value="F:structural constituent of chromatin"/>
    <property type="evidence" value="ECO:0007669"/>
    <property type="project" value="InterPro"/>
</dbReference>
<comment type="similarity">
    <text evidence="1">Belongs to the bacterial histone-like protein family.</text>
</comment>
<reference evidence="4 5" key="1">
    <citation type="submission" date="2015-09" db="EMBL/GenBank/DDBJ databases">
        <title>Draft genome sequence of Aliiroseovarius crassostreae CV919-312TSm, the causative agent of Roseovarius Oyster Disease (formerly Juvenile Oyster Disease).</title>
        <authorList>
            <person name="Kessner L."/>
            <person name="Spinard E."/>
            <person name="Nelson D."/>
        </authorList>
    </citation>
    <scope>NUCLEOTIDE SEQUENCE [LARGE SCALE GENOMIC DNA]</scope>
    <source>
        <strain evidence="4 5">CV919-312</strain>
    </source>
</reference>
<dbReference type="GO" id="GO:0003677">
    <property type="term" value="F:DNA binding"/>
    <property type="evidence" value="ECO:0007669"/>
    <property type="project" value="UniProtKB-KW"/>
</dbReference>
<dbReference type="AlphaFoldDB" id="A0A0P7J5A4"/>
<dbReference type="SUPFAM" id="SSF47729">
    <property type="entry name" value="IHF-like DNA-binding proteins"/>
    <property type="match status" value="1"/>
</dbReference>
<protein>
    <recommendedName>
        <fullName evidence="6">DNA-binding protein</fullName>
    </recommendedName>
</protein>
<dbReference type="InterPro" id="IPR010992">
    <property type="entry name" value="IHF-like_DNA-bd_dom_sf"/>
</dbReference>
<feature type="compositionally biased region" description="Basic residues" evidence="3">
    <location>
        <begin position="1"/>
        <end position="13"/>
    </location>
</feature>
<dbReference type="STRING" id="154981.AKJ29_10400"/>
<evidence type="ECO:0000256" key="2">
    <source>
        <dbReference type="ARBA" id="ARBA00023125"/>
    </source>
</evidence>
<dbReference type="OrthoDB" id="7873378at2"/>
<organism evidence="4 5">
    <name type="scientific">Aliiroseovarius crassostreae</name>
    <dbReference type="NCBI Taxonomy" id="154981"/>
    <lineage>
        <taxon>Bacteria</taxon>
        <taxon>Pseudomonadati</taxon>
        <taxon>Pseudomonadota</taxon>
        <taxon>Alphaproteobacteria</taxon>
        <taxon>Rhodobacterales</taxon>
        <taxon>Paracoccaceae</taxon>
        <taxon>Aliiroseovarius</taxon>
    </lineage>
</organism>
<keyword evidence="2" id="KW-0238">DNA-binding</keyword>
<accession>A0A0P7J5A4</accession>
<dbReference type="Gene3D" id="4.10.520.10">
    <property type="entry name" value="IHF-like DNA-binding proteins"/>
    <property type="match status" value="1"/>
</dbReference>
<keyword evidence="5" id="KW-1185">Reference proteome</keyword>
<feature type="compositionally biased region" description="Low complexity" evidence="3">
    <location>
        <begin position="25"/>
        <end position="42"/>
    </location>
</feature>
<proteinExistence type="inferred from homology"/>
<comment type="caution">
    <text evidence="4">The sequence shown here is derived from an EMBL/GenBank/DDBJ whole genome shotgun (WGS) entry which is preliminary data.</text>
</comment>
<evidence type="ECO:0000313" key="5">
    <source>
        <dbReference type="Proteomes" id="UP000050471"/>
    </source>
</evidence>
<evidence type="ECO:0000256" key="1">
    <source>
        <dbReference type="ARBA" id="ARBA00010529"/>
    </source>
</evidence>
<dbReference type="Pfam" id="PF00216">
    <property type="entry name" value="Bac_DNA_binding"/>
    <property type="match status" value="1"/>
</dbReference>
<evidence type="ECO:0000313" key="4">
    <source>
        <dbReference type="EMBL" id="KPN63110.1"/>
    </source>
</evidence>
<evidence type="ECO:0008006" key="6">
    <source>
        <dbReference type="Google" id="ProtNLM"/>
    </source>
</evidence>
<sequence length="169" mass="17791">MATKSKKTTRTKNTKASAEKVAKVTKTSKASPKPASPVVAPDPALDAAVKKVATSTRSAAVEAPATTTPTQVSGVTRSIAAKGVNKKELVRRVAKRADLRPNQVRAVTEAVLEELGLALSNSEELKLPGLGKMQVKRSKDVGAADVLICKLRRKKDENSDNDPLAPAAE</sequence>
<gene>
    <name evidence="4" type="ORF">AKJ29_10400</name>
</gene>
<name>A0A0P7J5A4_9RHOB</name>
<feature type="region of interest" description="Disordered" evidence="3">
    <location>
        <begin position="1"/>
        <end position="42"/>
    </location>
</feature>
<evidence type="ECO:0000256" key="3">
    <source>
        <dbReference type="SAM" id="MobiDB-lite"/>
    </source>
</evidence>
<dbReference type="InterPro" id="IPR000119">
    <property type="entry name" value="Hist_DNA-bd"/>
</dbReference>
<dbReference type="Proteomes" id="UP000050471">
    <property type="component" value="Unassembled WGS sequence"/>
</dbReference>
<dbReference type="EMBL" id="LKBA01000006">
    <property type="protein sequence ID" value="KPN63110.1"/>
    <property type="molecule type" value="Genomic_DNA"/>
</dbReference>